<dbReference type="Proteomes" id="UP000800235">
    <property type="component" value="Unassembled WGS sequence"/>
</dbReference>
<dbReference type="GO" id="GO:0005092">
    <property type="term" value="F:GDP-dissociation inhibitor activity"/>
    <property type="evidence" value="ECO:0007669"/>
    <property type="project" value="UniProtKB-UniRule"/>
</dbReference>
<dbReference type="EMBL" id="MU007015">
    <property type="protein sequence ID" value="KAF2434865.1"/>
    <property type="molecule type" value="Genomic_DNA"/>
</dbReference>
<dbReference type="PANTHER" id="PTHR11787:SF4">
    <property type="entry name" value="CHM, RAB ESCORT PROTEIN 1"/>
    <property type="match status" value="1"/>
</dbReference>
<evidence type="ECO:0000313" key="4">
    <source>
        <dbReference type="Proteomes" id="UP000800235"/>
    </source>
</evidence>
<proteinExistence type="inferred from homology"/>
<dbReference type="InterPro" id="IPR018203">
    <property type="entry name" value="GDP_dissociation_inhibitor"/>
</dbReference>
<organism evidence="3 4">
    <name type="scientific">Tothia fuscella</name>
    <dbReference type="NCBI Taxonomy" id="1048955"/>
    <lineage>
        <taxon>Eukaryota</taxon>
        <taxon>Fungi</taxon>
        <taxon>Dikarya</taxon>
        <taxon>Ascomycota</taxon>
        <taxon>Pezizomycotina</taxon>
        <taxon>Dothideomycetes</taxon>
        <taxon>Pleosporomycetidae</taxon>
        <taxon>Venturiales</taxon>
        <taxon>Cylindrosympodiaceae</taxon>
        <taxon>Tothia</taxon>
    </lineage>
</organism>
<gene>
    <name evidence="3" type="ORF">EJ08DRAFT_627082</name>
</gene>
<dbReference type="InterPro" id="IPR017230">
    <property type="entry name" value="Mrs6"/>
</dbReference>
<dbReference type="InterPro" id="IPR036188">
    <property type="entry name" value="FAD/NAD-bd_sf"/>
</dbReference>
<dbReference type="GO" id="GO:0005634">
    <property type="term" value="C:nucleus"/>
    <property type="evidence" value="ECO:0007669"/>
    <property type="project" value="TreeGrafter"/>
</dbReference>
<dbReference type="PRINTS" id="PR00891">
    <property type="entry name" value="RABGDIREP"/>
</dbReference>
<dbReference type="AlphaFoldDB" id="A0A9P4P075"/>
<dbReference type="Gene3D" id="3.50.50.60">
    <property type="entry name" value="FAD/NAD(P)-binding domain"/>
    <property type="match status" value="1"/>
</dbReference>
<comment type="caution">
    <text evidence="3">The sequence shown here is derived from an EMBL/GenBank/DDBJ whole genome shotgun (WGS) entry which is preliminary data.</text>
</comment>
<dbReference type="Gene3D" id="3.30.519.10">
    <property type="entry name" value="Guanine Nucleotide Dissociation Inhibitor, domain 2"/>
    <property type="match status" value="1"/>
</dbReference>
<dbReference type="SUPFAM" id="SSF54373">
    <property type="entry name" value="FAD-linked reductases, C-terminal domain"/>
    <property type="match status" value="1"/>
</dbReference>
<name>A0A9P4P075_9PEZI</name>
<comment type="similarity">
    <text evidence="1 2">Belongs to the Rab GDI family.</text>
</comment>
<keyword evidence="4" id="KW-1185">Reference proteome</keyword>
<dbReference type="Gene3D" id="1.10.405.10">
    <property type="entry name" value="Guanine Nucleotide Dissociation Inhibitor, domain 1"/>
    <property type="match status" value="1"/>
</dbReference>
<accession>A0A9P4P075</accession>
<dbReference type="GO" id="GO:0005829">
    <property type="term" value="C:cytosol"/>
    <property type="evidence" value="ECO:0007669"/>
    <property type="project" value="TreeGrafter"/>
</dbReference>
<reference evidence="3" key="1">
    <citation type="journal article" date="2020" name="Stud. Mycol.">
        <title>101 Dothideomycetes genomes: a test case for predicting lifestyles and emergence of pathogens.</title>
        <authorList>
            <person name="Haridas S."/>
            <person name="Albert R."/>
            <person name="Binder M."/>
            <person name="Bloem J."/>
            <person name="Labutti K."/>
            <person name="Salamov A."/>
            <person name="Andreopoulos B."/>
            <person name="Baker S."/>
            <person name="Barry K."/>
            <person name="Bills G."/>
            <person name="Bluhm B."/>
            <person name="Cannon C."/>
            <person name="Castanera R."/>
            <person name="Culley D."/>
            <person name="Daum C."/>
            <person name="Ezra D."/>
            <person name="Gonzalez J."/>
            <person name="Henrissat B."/>
            <person name="Kuo A."/>
            <person name="Liang C."/>
            <person name="Lipzen A."/>
            <person name="Lutzoni F."/>
            <person name="Magnuson J."/>
            <person name="Mondo S."/>
            <person name="Nolan M."/>
            <person name="Ohm R."/>
            <person name="Pangilinan J."/>
            <person name="Park H.-J."/>
            <person name="Ramirez L."/>
            <person name="Alfaro M."/>
            <person name="Sun H."/>
            <person name="Tritt A."/>
            <person name="Yoshinaga Y."/>
            <person name="Zwiers L.-H."/>
            <person name="Turgeon B."/>
            <person name="Goodwin S."/>
            <person name="Spatafora J."/>
            <person name="Crous P."/>
            <person name="Grigoriev I."/>
        </authorList>
    </citation>
    <scope>NUCLEOTIDE SEQUENCE</scope>
    <source>
        <strain evidence="3">CBS 130266</strain>
    </source>
</reference>
<dbReference type="GO" id="GO:0007264">
    <property type="term" value="P:small GTPase-mediated signal transduction"/>
    <property type="evidence" value="ECO:0007669"/>
    <property type="project" value="UniProtKB-UniRule"/>
</dbReference>
<dbReference type="PANTHER" id="PTHR11787">
    <property type="entry name" value="RAB GDP-DISSOCIATION INHIBITOR"/>
    <property type="match status" value="1"/>
</dbReference>
<dbReference type="SUPFAM" id="SSF51905">
    <property type="entry name" value="FAD/NAD(P)-binding domain"/>
    <property type="match status" value="1"/>
</dbReference>
<dbReference type="Pfam" id="PF00996">
    <property type="entry name" value="GDI"/>
    <property type="match status" value="1"/>
</dbReference>
<evidence type="ECO:0000313" key="3">
    <source>
        <dbReference type="EMBL" id="KAF2434865.1"/>
    </source>
</evidence>
<evidence type="ECO:0000256" key="2">
    <source>
        <dbReference type="PIRNR" id="PIRNR037514"/>
    </source>
</evidence>
<evidence type="ECO:0000256" key="1">
    <source>
        <dbReference type="ARBA" id="ARBA00005593"/>
    </source>
</evidence>
<dbReference type="OrthoDB" id="1923006at2759"/>
<sequence>MEPLETLNETEWDVVIAGTGIQQSLLALALSRSEKRILHVDKNDYYGGAEAALSLQEAESWVQSVQKDNSTVLFTDAKIEQAPNVDEEDGPKLGFSRAYSLALAPQLIYTESKLLGHLVSSKVYRQLEFLAMGNWWVYTTDTSTTNSLQSTSEQEHKNGKLVKVPTTREDVVFSDKSVDLRSKRAVMKVLRFLMDYEQQTELWEPYSMQPLPTFLTEKFKLPTSLHNLFLALTLSPDTPANTTTAYALSRIARHLRSTGRLGAGFSSVIPKWGGLSELAQVSCRAGAVGGAVYVLGKGIAGSPTPAPTKENVSTPLNAIQLDGGDAVNTAWIVGSEADLPRSPTNLSPTRTCSRSISIISGPLTSLIHEALAEGATPSTTPIGGTVIVFPSGSLNGFADTPPVYLIVHSDAMGECPRGQSVIYASTSGKQEINALAVDCLLRQVAAEPVPKVLWTMQYEQHAGSWQEDEAVEHEGVITMKPSSLDLVFDENILSEVESAWKKVLGDDAGTFLTFEDRNSVGDDDDGDEA</sequence>
<dbReference type="GO" id="GO:0016192">
    <property type="term" value="P:vesicle-mediated transport"/>
    <property type="evidence" value="ECO:0007669"/>
    <property type="project" value="TreeGrafter"/>
</dbReference>
<dbReference type="GO" id="GO:0005968">
    <property type="term" value="C:Rab-protein geranylgeranyltransferase complex"/>
    <property type="evidence" value="ECO:0007669"/>
    <property type="project" value="TreeGrafter"/>
</dbReference>
<dbReference type="PIRSF" id="PIRSF037514">
    <property type="entry name" value="Rab_ger_ger_transf_A_fun"/>
    <property type="match status" value="1"/>
</dbReference>
<protein>
    <recommendedName>
        <fullName evidence="2">Rab proteins geranylgeranyltransferase</fullName>
    </recommendedName>
</protein>